<evidence type="ECO:0000259" key="1">
    <source>
        <dbReference type="Pfam" id="PF00910"/>
    </source>
</evidence>
<organism evidence="2 4">
    <name type="scientific">Caenorhabditis nigoni</name>
    <dbReference type="NCBI Taxonomy" id="1611254"/>
    <lineage>
        <taxon>Eukaryota</taxon>
        <taxon>Metazoa</taxon>
        <taxon>Ecdysozoa</taxon>
        <taxon>Nematoda</taxon>
        <taxon>Chromadorea</taxon>
        <taxon>Rhabditida</taxon>
        <taxon>Rhabditina</taxon>
        <taxon>Rhabditomorpha</taxon>
        <taxon>Rhabditoidea</taxon>
        <taxon>Rhabditidae</taxon>
        <taxon>Peloderinae</taxon>
        <taxon>Caenorhabditis</taxon>
    </lineage>
</organism>
<dbReference type="STRING" id="1611254.A0A2G5T4U2"/>
<dbReference type="AlphaFoldDB" id="A0A2G5T4U2"/>
<dbReference type="Pfam" id="PF00910">
    <property type="entry name" value="RNA_helicase"/>
    <property type="match status" value="1"/>
</dbReference>
<dbReference type="Proteomes" id="UP000230233">
    <property type="component" value="Chromosome V"/>
</dbReference>
<evidence type="ECO:0000313" key="2">
    <source>
        <dbReference type="EMBL" id="PIC22248.1"/>
    </source>
</evidence>
<dbReference type="EMBL" id="PDUG01000005">
    <property type="protein sequence ID" value="PIC22248.1"/>
    <property type="molecule type" value="Genomic_DNA"/>
</dbReference>
<reference evidence="4" key="1">
    <citation type="submission" date="2017-10" db="EMBL/GenBank/DDBJ databases">
        <title>Rapid genome shrinkage in a self-fertile nematode reveals novel sperm competition proteins.</title>
        <authorList>
            <person name="Yin D."/>
            <person name="Schwarz E.M."/>
            <person name="Thomas C.G."/>
            <person name="Felde R.L."/>
            <person name="Korf I.F."/>
            <person name="Cutter A.D."/>
            <person name="Schartner C.M."/>
            <person name="Ralston E.J."/>
            <person name="Meyer B.J."/>
            <person name="Haag E.S."/>
        </authorList>
    </citation>
    <scope>NUCLEOTIDE SEQUENCE [LARGE SCALE GENOMIC DNA]</scope>
    <source>
        <strain evidence="4">JU1422</strain>
    </source>
</reference>
<dbReference type="InterPro" id="IPR027417">
    <property type="entry name" value="P-loop_NTPase"/>
</dbReference>
<evidence type="ECO:0000313" key="3">
    <source>
        <dbReference type="EMBL" id="PIC44704.1"/>
    </source>
</evidence>
<feature type="domain" description="Helicase superfamily 3 single-stranded DNA/RNA virus" evidence="1">
    <location>
        <begin position="11"/>
        <end position="115"/>
    </location>
</feature>
<evidence type="ECO:0000313" key="4">
    <source>
        <dbReference type="Proteomes" id="UP000230233"/>
    </source>
</evidence>
<dbReference type="SUPFAM" id="SSF52540">
    <property type="entry name" value="P-loop containing nucleoside triphosphate hydrolases"/>
    <property type="match status" value="1"/>
</dbReference>
<dbReference type="GO" id="GO:0003723">
    <property type="term" value="F:RNA binding"/>
    <property type="evidence" value="ECO:0007669"/>
    <property type="project" value="InterPro"/>
</dbReference>
<comment type="caution">
    <text evidence="2">The sequence shown here is derived from an EMBL/GenBank/DDBJ whole genome shotgun (WGS) entry which is preliminary data.</text>
</comment>
<name>A0A2G5T4U2_9PELO</name>
<dbReference type="OrthoDB" id="5783151at2759"/>
<dbReference type="Proteomes" id="UP000230233">
    <property type="component" value="Chromosome II"/>
</dbReference>
<reference evidence="2" key="2">
    <citation type="journal article" date="2018" name="Science">
        <title>Rapid genome shrinkage in a self-fertile nematode reveals sperm competition proteins.</title>
        <authorList>
            <person name="Yin D."/>
            <person name="Schwarz E.M."/>
            <person name="Thomas C.G."/>
            <person name="Felde R.L."/>
            <person name="Korf I.F."/>
            <person name="Cutter A.D."/>
            <person name="Schartner C.M."/>
            <person name="Ralston E.J."/>
            <person name="Meyer B.J."/>
            <person name="Haag E.S."/>
        </authorList>
    </citation>
    <scope>NUCLEOTIDE SEQUENCE</scope>
    <source>
        <strain evidence="2">JU1422</strain>
    </source>
</reference>
<sequence length="211" mass="24278">MVLRLSWQSTILVVGPSGQGKSTLARQIVEQRNTIFDANSKVCFWYYDTFESVPDSLKNRPEILLREGLPNLEELKKYKDQQAMVVIDDLMTKIDQNSGMERLVSVLAHHYNMTIMFLLHTIFYSKVIRNLRLQASYIILFKNNADKSSVSCLGSQLMPGQCKTFLAVYKDATSQPYTYLLIDLHKNCPDELRLRDNILPSKITHVFIPKS</sequence>
<proteinExistence type="predicted"/>
<dbReference type="Gene3D" id="3.40.50.300">
    <property type="entry name" value="P-loop containing nucleotide triphosphate hydrolases"/>
    <property type="match status" value="1"/>
</dbReference>
<gene>
    <name evidence="2" type="primary">Cnig_chr_V.g16371</name>
    <name evidence="3" type="synonym">Cnig_chr_II.g4982</name>
    <name evidence="3" type="ORF">B9Z55_004982</name>
    <name evidence="2" type="ORF">B9Z55_016371</name>
</gene>
<protein>
    <recommendedName>
        <fullName evidence="1">Helicase superfamily 3 single-stranded DNA/RNA virus domain-containing protein</fullName>
    </recommendedName>
</protein>
<dbReference type="InterPro" id="IPR000605">
    <property type="entry name" value="Helicase_SF3_ssDNA/RNA_vir"/>
</dbReference>
<dbReference type="GO" id="GO:0003724">
    <property type="term" value="F:RNA helicase activity"/>
    <property type="evidence" value="ECO:0007669"/>
    <property type="project" value="InterPro"/>
</dbReference>
<dbReference type="EMBL" id="PDUG01000002">
    <property type="protein sequence ID" value="PIC44704.1"/>
    <property type="molecule type" value="Genomic_DNA"/>
</dbReference>
<accession>A0A2G5T4U2</accession>
<keyword evidence="4" id="KW-1185">Reference proteome</keyword>